<keyword evidence="9" id="KW-0315">Glutamine amidotransferase</keyword>
<dbReference type="Pfam" id="PF01380">
    <property type="entry name" value="SIS"/>
    <property type="match status" value="2"/>
</dbReference>
<comment type="subcellular location">
    <subcellularLocation>
        <location evidence="2 10">Cytoplasm</location>
    </subcellularLocation>
</comment>
<dbReference type="GO" id="GO:0005975">
    <property type="term" value="P:carbohydrate metabolic process"/>
    <property type="evidence" value="ECO:0007669"/>
    <property type="project" value="UniProtKB-UniRule"/>
</dbReference>
<dbReference type="GO" id="GO:0006047">
    <property type="term" value="P:UDP-N-acetylglucosamine metabolic process"/>
    <property type="evidence" value="ECO:0007669"/>
    <property type="project" value="TreeGrafter"/>
</dbReference>
<gene>
    <name evidence="10 13" type="primary">glmS</name>
    <name evidence="13" type="ORF">KM92DES2_11696</name>
</gene>
<dbReference type="EMBL" id="FLUP01000001">
    <property type="protein sequence ID" value="SBW02686.1"/>
    <property type="molecule type" value="Genomic_DNA"/>
</dbReference>
<evidence type="ECO:0000256" key="3">
    <source>
        <dbReference type="ARBA" id="ARBA00012916"/>
    </source>
</evidence>
<evidence type="ECO:0000256" key="2">
    <source>
        <dbReference type="ARBA" id="ARBA00004496"/>
    </source>
</evidence>
<evidence type="ECO:0000256" key="7">
    <source>
        <dbReference type="ARBA" id="ARBA00022679"/>
    </source>
</evidence>
<feature type="active site" description="Nucleophile; for GATase activity" evidence="10">
    <location>
        <position position="2"/>
    </location>
</feature>
<dbReference type="InterPro" id="IPR046348">
    <property type="entry name" value="SIS_dom_sf"/>
</dbReference>
<dbReference type="GO" id="GO:0006487">
    <property type="term" value="P:protein N-linked glycosylation"/>
    <property type="evidence" value="ECO:0007669"/>
    <property type="project" value="TreeGrafter"/>
</dbReference>
<protein>
    <recommendedName>
        <fullName evidence="4 10">Glutamine--fructose-6-phosphate aminotransferase [isomerizing]</fullName>
        <ecNumber evidence="3 10">2.6.1.16</ecNumber>
    </recommendedName>
    <alternativeName>
        <fullName evidence="10">D-fructose-6-phosphate amidotransferase</fullName>
    </alternativeName>
    <alternativeName>
        <fullName evidence="10">GFAT</fullName>
    </alternativeName>
    <alternativeName>
        <fullName evidence="10">Glucosamine-6-phosphate synthase</fullName>
    </alternativeName>
    <alternativeName>
        <fullName evidence="10">Hexosephosphate aminotransferase</fullName>
    </alternativeName>
    <alternativeName>
        <fullName evidence="10">L-glutamine--D-fructose-6-phosphate amidotransferase</fullName>
    </alternativeName>
</protein>
<dbReference type="GO" id="GO:0097367">
    <property type="term" value="F:carbohydrate derivative binding"/>
    <property type="evidence" value="ECO:0007669"/>
    <property type="project" value="InterPro"/>
</dbReference>
<feature type="active site" description="For Fru-6P isomerization activity" evidence="10">
    <location>
        <position position="604"/>
    </location>
</feature>
<dbReference type="PANTHER" id="PTHR10937:SF0">
    <property type="entry name" value="GLUTAMINE--FRUCTOSE-6-PHOSPHATE TRANSAMINASE (ISOMERIZING)"/>
    <property type="match status" value="1"/>
</dbReference>
<dbReference type="PROSITE" id="PS51464">
    <property type="entry name" value="SIS"/>
    <property type="match status" value="2"/>
</dbReference>
<dbReference type="InterPro" id="IPR017932">
    <property type="entry name" value="GATase_2_dom"/>
</dbReference>
<feature type="domain" description="Glutamine amidotransferase type-2" evidence="11">
    <location>
        <begin position="2"/>
        <end position="221"/>
    </location>
</feature>
<dbReference type="CDD" id="cd00714">
    <property type="entry name" value="GFAT"/>
    <property type="match status" value="1"/>
</dbReference>
<feature type="domain" description="SIS" evidence="12">
    <location>
        <begin position="285"/>
        <end position="427"/>
    </location>
</feature>
<dbReference type="Gene3D" id="3.60.20.10">
    <property type="entry name" value="Glutamine Phosphoribosylpyrophosphate, subunit 1, domain 1"/>
    <property type="match status" value="1"/>
</dbReference>
<dbReference type="RefSeq" id="WP_215647518.1">
    <property type="nucleotide sequence ID" value="NZ_CABUEN010000007.1"/>
</dbReference>
<sequence length="609" mass="66804">MCGIIGYAGHRPAVPVVVEGLRRLEYRGYDSAGVAFARQGDLHVVRATGKLAALEEKLAHEEGVTTPTSAMGHTRWATHGVPAERNAHPHRSNDGTLAIVHNGIIENYQEIKADLTAKGYTFSSETDTEVLVNLIAERRKTEPDLLHAFAAALREAHGAYAVCLMDKNEPGVIYAARMSAPLIFGQGTGENFVASDIPAFLPYTRQVVFLEDGELVRATASDYAIMRLKDLSPVQPEPQTIQWDMQAAQKGGYRHFMLKEIFEQPRVITDGLTGRIEGDHSDVRLAELDSLPVPRRLHIVACGTSYHSGLWGRHLLEHWAHVPVQVEIASEFRYRDTLLLDKDDMVLVISQSGETADTLAALRIAKEKGVTVLGLCNVVGSSIARDASAVLYTQAGPEISVASTKAMCSQMLMLALMALYWSKRNGTMSADERRKIIHMLENLPALLDASLPAMHEKARELSRKYAQARNFFYLGRGHCYSLALEGALKLKELSYIHAEGYAAGEMKHGPIALIDPSFPTFALALDDVLLPKVKSNMVEVQARQGKVIALTNEGFDLGAEDTWVIPSLPAPLAGFMALPALQLFSYETADYLGKDVDQPRNLAKSVTVE</sequence>
<dbReference type="InterPro" id="IPR001347">
    <property type="entry name" value="SIS_dom"/>
</dbReference>
<dbReference type="GO" id="GO:0004360">
    <property type="term" value="F:glutamine-fructose-6-phosphate transaminase (isomerizing) activity"/>
    <property type="evidence" value="ECO:0007669"/>
    <property type="project" value="UniProtKB-UniRule"/>
</dbReference>
<dbReference type="NCBIfam" id="TIGR01135">
    <property type="entry name" value="glmS"/>
    <property type="match status" value="1"/>
</dbReference>
<dbReference type="InterPro" id="IPR047084">
    <property type="entry name" value="GFAT_N"/>
</dbReference>
<keyword evidence="5 10" id="KW-0963">Cytoplasm</keyword>
<reference evidence="13" key="1">
    <citation type="submission" date="2016-04" db="EMBL/GenBank/DDBJ databases">
        <authorList>
            <person name="Evans L.H."/>
            <person name="Alamgir A."/>
            <person name="Owens N."/>
            <person name="Weber N.D."/>
            <person name="Virtaneva K."/>
            <person name="Barbian K."/>
            <person name="Babar A."/>
            <person name="Rosenke K."/>
        </authorList>
    </citation>
    <scope>NUCLEOTIDE SEQUENCE</scope>
    <source>
        <strain evidence="13">92-2</strain>
    </source>
</reference>
<dbReference type="GO" id="GO:0006002">
    <property type="term" value="P:fructose 6-phosphate metabolic process"/>
    <property type="evidence" value="ECO:0007669"/>
    <property type="project" value="TreeGrafter"/>
</dbReference>
<evidence type="ECO:0000259" key="12">
    <source>
        <dbReference type="PROSITE" id="PS51464"/>
    </source>
</evidence>
<name>A0A212JTC8_9BACT</name>
<keyword evidence="7 10" id="KW-0808">Transferase</keyword>
<feature type="initiator methionine" description="Removed" evidence="10">
    <location>
        <position position="1"/>
    </location>
</feature>
<proteinExistence type="inferred from homology"/>
<dbReference type="InterPro" id="IPR005855">
    <property type="entry name" value="GFAT"/>
</dbReference>
<evidence type="ECO:0000256" key="5">
    <source>
        <dbReference type="ARBA" id="ARBA00022490"/>
    </source>
</evidence>
<evidence type="ECO:0000256" key="8">
    <source>
        <dbReference type="ARBA" id="ARBA00022737"/>
    </source>
</evidence>
<evidence type="ECO:0000256" key="9">
    <source>
        <dbReference type="ARBA" id="ARBA00022962"/>
    </source>
</evidence>
<organism evidence="13">
    <name type="scientific">uncultured Desulfovibrio sp</name>
    <dbReference type="NCBI Taxonomy" id="167968"/>
    <lineage>
        <taxon>Bacteria</taxon>
        <taxon>Pseudomonadati</taxon>
        <taxon>Thermodesulfobacteriota</taxon>
        <taxon>Desulfovibrionia</taxon>
        <taxon>Desulfovibrionales</taxon>
        <taxon>Desulfovibrionaceae</taxon>
        <taxon>Desulfovibrio</taxon>
        <taxon>environmental samples</taxon>
    </lineage>
</organism>
<dbReference type="AlphaFoldDB" id="A0A212JTC8"/>
<dbReference type="PROSITE" id="PS51278">
    <property type="entry name" value="GATASE_TYPE_2"/>
    <property type="match status" value="1"/>
</dbReference>
<evidence type="ECO:0000313" key="13">
    <source>
        <dbReference type="EMBL" id="SBW02686.1"/>
    </source>
</evidence>
<dbReference type="GO" id="GO:0005829">
    <property type="term" value="C:cytosol"/>
    <property type="evidence" value="ECO:0007669"/>
    <property type="project" value="TreeGrafter"/>
</dbReference>
<comment type="function">
    <text evidence="10">Catalyzes the first step in hexosamine metabolism, converting fructose-6P into glucosamine-6P using glutamine as a nitrogen source.</text>
</comment>
<dbReference type="FunFam" id="3.40.50.10490:FF:000001">
    <property type="entry name" value="Glutamine--fructose-6-phosphate aminotransferase [isomerizing]"/>
    <property type="match status" value="1"/>
</dbReference>
<dbReference type="CDD" id="cd05008">
    <property type="entry name" value="SIS_GlmS_GlmD_1"/>
    <property type="match status" value="1"/>
</dbReference>
<evidence type="ECO:0000256" key="4">
    <source>
        <dbReference type="ARBA" id="ARBA00016090"/>
    </source>
</evidence>
<dbReference type="SUPFAM" id="SSF53697">
    <property type="entry name" value="SIS domain"/>
    <property type="match status" value="1"/>
</dbReference>
<keyword evidence="6 10" id="KW-0032">Aminotransferase</keyword>
<feature type="domain" description="SIS" evidence="12">
    <location>
        <begin position="461"/>
        <end position="599"/>
    </location>
</feature>
<keyword evidence="8" id="KW-0677">Repeat</keyword>
<dbReference type="SUPFAM" id="SSF56235">
    <property type="entry name" value="N-terminal nucleophile aminohydrolases (Ntn hydrolases)"/>
    <property type="match status" value="1"/>
</dbReference>
<dbReference type="FunFam" id="3.60.20.10:FF:000006">
    <property type="entry name" value="Glutamine--fructose-6-phosphate aminotransferase [isomerizing]"/>
    <property type="match status" value="1"/>
</dbReference>
<dbReference type="HAMAP" id="MF_00164">
    <property type="entry name" value="GlmS"/>
    <property type="match status" value="1"/>
</dbReference>
<accession>A0A212JTC8</accession>
<dbReference type="Pfam" id="PF13522">
    <property type="entry name" value="GATase_6"/>
    <property type="match status" value="1"/>
</dbReference>
<dbReference type="NCBIfam" id="NF001484">
    <property type="entry name" value="PRK00331.1"/>
    <property type="match status" value="1"/>
</dbReference>
<evidence type="ECO:0000256" key="6">
    <source>
        <dbReference type="ARBA" id="ARBA00022576"/>
    </source>
</evidence>
<comment type="subunit">
    <text evidence="10">Homodimer.</text>
</comment>
<dbReference type="PANTHER" id="PTHR10937">
    <property type="entry name" value="GLUCOSAMINE--FRUCTOSE-6-PHOSPHATE AMINOTRANSFERASE, ISOMERIZING"/>
    <property type="match status" value="1"/>
</dbReference>
<dbReference type="EC" id="2.6.1.16" evidence="3 10"/>
<dbReference type="InterPro" id="IPR035490">
    <property type="entry name" value="GlmS/FrlB_SIS"/>
</dbReference>
<evidence type="ECO:0000259" key="11">
    <source>
        <dbReference type="PROSITE" id="PS51278"/>
    </source>
</evidence>
<comment type="catalytic activity">
    <reaction evidence="1 10">
        <text>D-fructose 6-phosphate + L-glutamine = D-glucosamine 6-phosphate + L-glutamate</text>
        <dbReference type="Rhea" id="RHEA:13237"/>
        <dbReference type="ChEBI" id="CHEBI:29985"/>
        <dbReference type="ChEBI" id="CHEBI:58359"/>
        <dbReference type="ChEBI" id="CHEBI:58725"/>
        <dbReference type="ChEBI" id="CHEBI:61527"/>
        <dbReference type="EC" id="2.6.1.16"/>
    </reaction>
</comment>
<dbReference type="InterPro" id="IPR035466">
    <property type="entry name" value="GlmS/AgaS_SIS"/>
</dbReference>
<dbReference type="CDD" id="cd05009">
    <property type="entry name" value="SIS_GlmS_GlmD_2"/>
    <property type="match status" value="1"/>
</dbReference>
<dbReference type="Gene3D" id="3.40.50.10490">
    <property type="entry name" value="Glucose-6-phosphate isomerase like protein, domain 1"/>
    <property type="match status" value="2"/>
</dbReference>
<dbReference type="InterPro" id="IPR029055">
    <property type="entry name" value="Ntn_hydrolases_N"/>
</dbReference>
<evidence type="ECO:0000256" key="10">
    <source>
        <dbReference type="HAMAP-Rule" id="MF_00164"/>
    </source>
</evidence>
<evidence type="ECO:0000256" key="1">
    <source>
        <dbReference type="ARBA" id="ARBA00001031"/>
    </source>
</evidence>